<dbReference type="Proteomes" id="UP000004728">
    <property type="component" value="Unassembled WGS sequence"/>
</dbReference>
<sequence length="95" mass="10810">MVAGRRFEMRRFAFLRPDRTCRCEAERECKAECRDSPRTMCDLFHGRHHGVQERSLPQACGSRCVSRPSFCSGTAILPIMATMCGIRGRGRRCGK</sequence>
<dbReference type="EMBL" id="AEWJ01000023">
    <property type="protein sequence ID" value="EGD60096.1"/>
    <property type="molecule type" value="Genomic_DNA"/>
</dbReference>
<evidence type="ECO:0000313" key="1">
    <source>
        <dbReference type="EMBL" id="EGD60096.1"/>
    </source>
</evidence>
<evidence type="ECO:0000313" key="2">
    <source>
        <dbReference type="Proteomes" id="UP000004728"/>
    </source>
</evidence>
<name>F1Z5I5_9SPHN</name>
<proteinExistence type="predicted"/>
<gene>
    <name evidence="1" type="ORF">Y88_1970</name>
</gene>
<comment type="caution">
    <text evidence="1">The sequence shown here is derived from an EMBL/GenBank/DDBJ whole genome shotgun (WGS) entry which is preliminary data.</text>
</comment>
<dbReference type="STRING" id="983920.Y88_1970"/>
<keyword evidence="2" id="KW-1185">Reference proteome</keyword>
<organism evidence="1 2">
    <name type="scientific">Novosphingobium nitrogenifigens DSM 19370</name>
    <dbReference type="NCBI Taxonomy" id="983920"/>
    <lineage>
        <taxon>Bacteria</taxon>
        <taxon>Pseudomonadati</taxon>
        <taxon>Pseudomonadota</taxon>
        <taxon>Alphaproteobacteria</taxon>
        <taxon>Sphingomonadales</taxon>
        <taxon>Sphingomonadaceae</taxon>
        <taxon>Novosphingobium</taxon>
    </lineage>
</organism>
<dbReference type="HOGENOM" id="CLU_2370048_0_0_5"/>
<protein>
    <submittedName>
        <fullName evidence="1">Uncharacterized protein</fullName>
    </submittedName>
</protein>
<accession>F1Z5I5</accession>
<reference evidence="1 2" key="1">
    <citation type="journal article" date="2012" name="J. Bacteriol.">
        <title>Draft Genome Sequence of Novosphingobium nitrogenifigens Y88T.</title>
        <authorList>
            <person name="Strabala T.J."/>
            <person name="Macdonald L."/>
            <person name="Liu V."/>
            <person name="Smit A.M."/>
        </authorList>
    </citation>
    <scope>NUCLEOTIDE SEQUENCE [LARGE SCALE GENOMIC DNA]</scope>
    <source>
        <strain evidence="1 2">DSM 19370</strain>
    </source>
</reference>
<dbReference type="AlphaFoldDB" id="F1Z5I5"/>
<dbReference type="InParanoid" id="F1Z5I5"/>